<accession>A0ACB8YUW7</accession>
<organism evidence="1 2">
    <name type="scientific">Cichorium intybus</name>
    <name type="common">Chicory</name>
    <dbReference type="NCBI Taxonomy" id="13427"/>
    <lineage>
        <taxon>Eukaryota</taxon>
        <taxon>Viridiplantae</taxon>
        <taxon>Streptophyta</taxon>
        <taxon>Embryophyta</taxon>
        <taxon>Tracheophyta</taxon>
        <taxon>Spermatophyta</taxon>
        <taxon>Magnoliopsida</taxon>
        <taxon>eudicotyledons</taxon>
        <taxon>Gunneridae</taxon>
        <taxon>Pentapetalae</taxon>
        <taxon>asterids</taxon>
        <taxon>campanulids</taxon>
        <taxon>Asterales</taxon>
        <taxon>Asteraceae</taxon>
        <taxon>Cichorioideae</taxon>
        <taxon>Cichorieae</taxon>
        <taxon>Cichoriinae</taxon>
        <taxon>Cichorium</taxon>
    </lineage>
</organism>
<keyword evidence="2" id="KW-1185">Reference proteome</keyword>
<proteinExistence type="predicted"/>
<dbReference type="EMBL" id="CM042017">
    <property type="protein sequence ID" value="KAI3689527.1"/>
    <property type="molecule type" value="Genomic_DNA"/>
</dbReference>
<comment type="caution">
    <text evidence="1">The sequence shown here is derived from an EMBL/GenBank/DDBJ whole genome shotgun (WGS) entry which is preliminary data.</text>
</comment>
<evidence type="ECO:0000313" key="2">
    <source>
        <dbReference type="Proteomes" id="UP001055811"/>
    </source>
</evidence>
<gene>
    <name evidence="1" type="ORF">L2E82_47487</name>
</gene>
<reference evidence="2" key="1">
    <citation type="journal article" date="2022" name="Mol. Ecol. Resour.">
        <title>The genomes of chicory, endive, great burdock and yacon provide insights into Asteraceae palaeo-polyploidization history and plant inulin production.</title>
        <authorList>
            <person name="Fan W."/>
            <person name="Wang S."/>
            <person name="Wang H."/>
            <person name="Wang A."/>
            <person name="Jiang F."/>
            <person name="Liu H."/>
            <person name="Zhao H."/>
            <person name="Xu D."/>
            <person name="Zhang Y."/>
        </authorList>
    </citation>
    <scope>NUCLEOTIDE SEQUENCE [LARGE SCALE GENOMIC DNA]</scope>
    <source>
        <strain evidence="2">cv. Punajuju</strain>
    </source>
</reference>
<protein>
    <submittedName>
        <fullName evidence="1">Uncharacterized protein</fullName>
    </submittedName>
</protein>
<reference evidence="1 2" key="2">
    <citation type="journal article" date="2022" name="Mol. Ecol. Resour.">
        <title>The genomes of chicory, endive, great burdock and yacon provide insights into Asteraceae paleo-polyploidization history and plant inulin production.</title>
        <authorList>
            <person name="Fan W."/>
            <person name="Wang S."/>
            <person name="Wang H."/>
            <person name="Wang A."/>
            <person name="Jiang F."/>
            <person name="Liu H."/>
            <person name="Zhao H."/>
            <person name="Xu D."/>
            <person name="Zhang Y."/>
        </authorList>
    </citation>
    <scope>NUCLEOTIDE SEQUENCE [LARGE SCALE GENOMIC DNA]</scope>
    <source>
        <strain evidence="2">cv. Punajuju</strain>
        <tissue evidence="1">Leaves</tissue>
    </source>
</reference>
<evidence type="ECO:0000313" key="1">
    <source>
        <dbReference type="EMBL" id="KAI3689527.1"/>
    </source>
</evidence>
<sequence>MLFFFFFFLNHILKASQLPQPIGHSTTTTGRLFHRHCLQSPSVLPPPPPQATPSPPSDTLACTTVKRLQSRPTTTTTGRLFHRLRLQSPSVLPPPPPQATITTIRPPCQYHRQTPPISSYLTYILETKPRSSMLHLLYQKTISQILVFSFPLCQSLSSPPTPPKMAM</sequence>
<name>A0ACB8YUW7_CICIN</name>
<dbReference type="Proteomes" id="UP001055811">
    <property type="component" value="Linkage Group LG09"/>
</dbReference>